<dbReference type="Pfam" id="PF08308">
    <property type="entry name" value="PEGA"/>
    <property type="match status" value="1"/>
</dbReference>
<dbReference type="SUPFAM" id="SSF49464">
    <property type="entry name" value="Carboxypeptidase regulatory domain-like"/>
    <property type="match status" value="2"/>
</dbReference>
<protein>
    <submittedName>
        <fullName evidence="2">PEGA domain-containing protein</fullName>
    </submittedName>
</protein>
<feature type="domain" description="PEGA" evidence="1">
    <location>
        <begin position="91"/>
        <end position="130"/>
    </location>
</feature>
<dbReference type="EMBL" id="SOIP01000115">
    <property type="protein sequence ID" value="TET82580.1"/>
    <property type="molecule type" value="Genomic_DNA"/>
</dbReference>
<reference evidence="4 5" key="1">
    <citation type="submission" date="2019-03" db="EMBL/GenBank/DDBJ databases">
        <title>Metabolic potential of uncultured bacteria and archaea associated with petroleum seepage in deep-sea sediments.</title>
        <authorList>
            <person name="Dong X."/>
            <person name="Hubert C."/>
        </authorList>
    </citation>
    <scope>NUCLEOTIDE SEQUENCE [LARGE SCALE GENOMIC DNA]</scope>
    <source>
        <strain evidence="3">E29_bin36</strain>
        <strain evidence="2">E44_bin18</strain>
    </source>
</reference>
<evidence type="ECO:0000313" key="2">
    <source>
        <dbReference type="EMBL" id="TET44655.1"/>
    </source>
</evidence>
<evidence type="ECO:0000313" key="4">
    <source>
        <dbReference type="Proteomes" id="UP000315525"/>
    </source>
</evidence>
<sequence length="216" mass="23038">MGSGLVGKVKRSEEMVRPEGRVLVVLFLLAMVAAGCYTPQGQKPVVLPQGFVTGKVSDEETDLPLAAEITFPLDPSLGGVVSDPETGIYRLTLPVGIHRLHVEKDGYRSFEAPVDVTEGRTILRDISLKRKHVAKGTVTGRVTDARTGLPLGAMITFPGTAVPATASDLRNGIYKTTLPPGTYVITVVAQGYLTVSSPVVVLDGASVIQNFELRRN</sequence>
<dbReference type="InterPro" id="IPR008969">
    <property type="entry name" value="CarboxyPept-like_regulatory"/>
</dbReference>
<evidence type="ECO:0000313" key="3">
    <source>
        <dbReference type="EMBL" id="TET82580.1"/>
    </source>
</evidence>
<dbReference type="AlphaFoldDB" id="A0A523UQC0"/>
<dbReference type="InterPro" id="IPR013229">
    <property type="entry name" value="PEGA"/>
</dbReference>
<dbReference type="EMBL" id="SOJN01000115">
    <property type="protein sequence ID" value="TET44655.1"/>
    <property type="molecule type" value="Genomic_DNA"/>
</dbReference>
<comment type="caution">
    <text evidence="2">The sequence shown here is derived from an EMBL/GenBank/DDBJ whole genome shotgun (WGS) entry which is preliminary data.</text>
</comment>
<gene>
    <name evidence="3" type="ORF">E3J38_01930</name>
    <name evidence="2" type="ORF">E3J62_09625</name>
</gene>
<dbReference type="Proteomes" id="UP000315525">
    <property type="component" value="Unassembled WGS sequence"/>
</dbReference>
<dbReference type="Proteomes" id="UP000315534">
    <property type="component" value="Unassembled WGS sequence"/>
</dbReference>
<name>A0A523UQC0_UNCT6</name>
<dbReference type="Pfam" id="PF13620">
    <property type="entry name" value="CarboxypepD_reg"/>
    <property type="match status" value="1"/>
</dbReference>
<organism evidence="2 4">
    <name type="scientific">candidate division TA06 bacterium</name>
    <dbReference type="NCBI Taxonomy" id="2250710"/>
    <lineage>
        <taxon>Bacteria</taxon>
        <taxon>Bacteria division TA06</taxon>
    </lineage>
</organism>
<dbReference type="Gene3D" id="2.60.40.1120">
    <property type="entry name" value="Carboxypeptidase-like, regulatory domain"/>
    <property type="match status" value="2"/>
</dbReference>
<proteinExistence type="predicted"/>
<evidence type="ECO:0000259" key="1">
    <source>
        <dbReference type="Pfam" id="PF08308"/>
    </source>
</evidence>
<accession>A0A523UQC0</accession>
<evidence type="ECO:0000313" key="5">
    <source>
        <dbReference type="Proteomes" id="UP000315534"/>
    </source>
</evidence>